<reference evidence="2" key="1">
    <citation type="submission" date="2018-06" db="EMBL/GenBank/DDBJ databases">
        <authorList>
            <person name="Zhirakovskaya E."/>
        </authorList>
    </citation>
    <scope>NUCLEOTIDE SEQUENCE</scope>
</reference>
<feature type="transmembrane region" description="Helical" evidence="1">
    <location>
        <begin position="261"/>
        <end position="288"/>
    </location>
</feature>
<feature type="transmembrane region" description="Helical" evidence="1">
    <location>
        <begin position="234"/>
        <end position="255"/>
    </location>
</feature>
<feature type="transmembrane region" description="Helical" evidence="1">
    <location>
        <begin position="15"/>
        <end position="45"/>
    </location>
</feature>
<accession>A0A3B1AYW6</accession>
<feature type="transmembrane region" description="Helical" evidence="1">
    <location>
        <begin position="102"/>
        <end position="123"/>
    </location>
</feature>
<evidence type="ECO:0000256" key="1">
    <source>
        <dbReference type="SAM" id="Phobius"/>
    </source>
</evidence>
<feature type="transmembrane region" description="Helical" evidence="1">
    <location>
        <begin position="52"/>
        <end position="71"/>
    </location>
</feature>
<dbReference type="InterPro" id="IPR018710">
    <property type="entry name" value="DUF2232"/>
</dbReference>
<name>A0A3B1AYW6_9ZZZZ</name>
<sequence>MKALASFILRGQSQAMLVVVGFAVLSLALPPLSILSGAAVALVTLRHGMQAGVVLMAGATLVVGLLAAFSLGNPAPALMFLTALWLPLWMLGSLLRASRSLSLTLMLAGGLGLLGVLVVYLLLDDVAGWWHGILLQIFNPVMGEAGLADQDVILAALESVSRVMTGMMAVGMVLNAVICLFLARGWQAQLFNPGGFREEFQQLRMGRSLSGITVLLVLLYVLQMGAISSMAADMLIVLLSLYMLQGLALAHAVVAMKQLHIAWLIGLYVVAFVVLPQLMLAVAAVGLLDTWVDLRRRVAGPGAGGAGEE</sequence>
<keyword evidence="1" id="KW-0472">Membrane</keyword>
<proteinExistence type="predicted"/>
<organism evidence="2">
    <name type="scientific">hydrothermal vent metagenome</name>
    <dbReference type="NCBI Taxonomy" id="652676"/>
    <lineage>
        <taxon>unclassified sequences</taxon>
        <taxon>metagenomes</taxon>
        <taxon>ecological metagenomes</taxon>
    </lineage>
</organism>
<protein>
    <recommendedName>
        <fullName evidence="3">DUF2232 domain-containing protein</fullName>
    </recommendedName>
</protein>
<keyword evidence="1" id="KW-1133">Transmembrane helix</keyword>
<feature type="transmembrane region" description="Helical" evidence="1">
    <location>
        <begin position="77"/>
        <end position="95"/>
    </location>
</feature>
<keyword evidence="1" id="KW-0812">Transmembrane</keyword>
<gene>
    <name evidence="2" type="ORF">MNBD_GAMMA20-589</name>
</gene>
<feature type="transmembrane region" description="Helical" evidence="1">
    <location>
        <begin position="203"/>
        <end position="222"/>
    </location>
</feature>
<evidence type="ECO:0008006" key="3">
    <source>
        <dbReference type="Google" id="ProtNLM"/>
    </source>
</evidence>
<dbReference type="EMBL" id="UOFU01000400">
    <property type="protein sequence ID" value="VAX04934.1"/>
    <property type="molecule type" value="Genomic_DNA"/>
</dbReference>
<feature type="transmembrane region" description="Helical" evidence="1">
    <location>
        <begin position="160"/>
        <end position="183"/>
    </location>
</feature>
<dbReference type="Pfam" id="PF09991">
    <property type="entry name" value="DUF2232"/>
    <property type="match status" value="1"/>
</dbReference>
<dbReference type="AlphaFoldDB" id="A0A3B1AYW6"/>
<evidence type="ECO:0000313" key="2">
    <source>
        <dbReference type="EMBL" id="VAX04934.1"/>
    </source>
</evidence>